<dbReference type="EMBL" id="JAPZPY010000002">
    <property type="protein sequence ID" value="MCZ8378712.1"/>
    <property type="molecule type" value="Genomic_DNA"/>
</dbReference>
<proteinExistence type="predicted"/>
<comment type="caution">
    <text evidence="2">The sequence shown here is derived from an EMBL/GenBank/DDBJ whole genome shotgun (WGS) entry which is preliminary data.</text>
</comment>
<protein>
    <recommendedName>
        <fullName evidence="4">Secreted protein</fullName>
    </recommendedName>
</protein>
<dbReference type="Proteomes" id="UP001142153">
    <property type="component" value="Unassembled WGS sequence"/>
</dbReference>
<dbReference type="RefSeq" id="WP_269893472.1">
    <property type="nucleotide sequence ID" value="NZ_JAPZPY010000002.1"/>
</dbReference>
<organism evidence="2 3">
    <name type="scientific">Mycobacterium hippophais</name>
    <dbReference type="NCBI Taxonomy" id="3016340"/>
    <lineage>
        <taxon>Bacteria</taxon>
        <taxon>Bacillati</taxon>
        <taxon>Actinomycetota</taxon>
        <taxon>Actinomycetes</taxon>
        <taxon>Mycobacteriales</taxon>
        <taxon>Mycobacteriaceae</taxon>
        <taxon>Mycobacterium</taxon>
    </lineage>
</organism>
<evidence type="ECO:0008006" key="4">
    <source>
        <dbReference type="Google" id="ProtNLM"/>
    </source>
</evidence>
<name>A0ABT4PQ75_9MYCO</name>
<gene>
    <name evidence="2" type="ORF">O6P37_07575</name>
</gene>
<evidence type="ECO:0000313" key="2">
    <source>
        <dbReference type="EMBL" id="MCZ8378712.1"/>
    </source>
</evidence>
<feature type="signal peptide" evidence="1">
    <location>
        <begin position="1"/>
        <end position="23"/>
    </location>
</feature>
<feature type="chain" id="PRO_5046000150" description="Secreted protein" evidence="1">
    <location>
        <begin position="24"/>
        <end position="171"/>
    </location>
</feature>
<keyword evidence="1" id="KW-0732">Signal</keyword>
<evidence type="ECO:0000313" key="3">
    <source>
        <dbReference type="Proteomes" id="UP001142153"/>
    </source>
</evidence>
<keyword evidence="3" id="KW-1185">Reference proteome</keyword>
<evidence type="ECO:0000256" key="1">
    <source>
        <dbReference type="SAM" id="SignalP"/>
    </source>
</evidence>
<accession>A0ABT4PQ75</accession>
<sequence>MRVDRVLGTMAMSVATLFGGVVAAAPADAAREVALNGTYRVFSDGEWARRDEVLFDVPSETQTWTVNTSCVSPIECTGTVTSSLGWTGSARLDDFWFIEHDIPKWAPCPDGTFARAHQTFLIFGFDPVTEERVVSAEFLQGRNITKAPSGSCGRNAVLDFELPVRVERISR</sequence>
<reference evidence="2" key="1">
    <citation type="submission" date="2022-12" db="EMBL/GenBank/DDBJ databases">
        <authorList>
            <person name="Deng Y."/>
            <person name="Zhang Y.-Q."/>
        </authorList>
    </citation>
    <scope>NUCLEOTIDE SEQUENCE</scope>
    <source>
        <strain evidence="2">CPCC 205372</strain>
    </source>
</reference>